<dbReference type="InterPro" id="IPR003245">
    <property type="entry name" value="Phytocyanin_dom"/>
</dbReference>
<dbReference type="Pfam" id="PF02298">
    <property type="entry name" value="Cu_bind_like"/>
    <property type="match status" value="1"/>
</dbReference>
<evidence type="ECO:0000256" key="2">
    <source>
        <dbReference type="ARBA" id="ARBA00023008"/>
    </source>
</evidence>
<evidence type="ECO:0000313" key="7">
    <source>
        <dbReference type="Proteomes" id="UP000504607"/>
    </source>
</evidence>
<dbReference type="KEGG" id="egu:105052339"/>
<gene>
    <name evidence="8" type="primary">LOC105052339</name>
</gene>
<evidence type="ECO:0000259" key="6">
    <source>
        <dbReference type="PROSITE" id="PS51485"/>
    </source>
</evidence>
<proteinExistence type="predicted"/>
<sequence>MLALRAFIGVATIAALVQVAIGASFPVGGQNGGWDLSTNLASWAATQKFIAGDSLTFKYASFHDVLEVSKAEYDACATSKPTNTYTGGSTVVKLSSPGKRYFICGTPGHCSQGMKVEIDVVSAATATPPTAAPASPPLPMSSPPTEAPKSSKPSKAAPSKAPSSSPATISPSPEPSASDLPATTTSPAPPPRSAANGLGQDIKVAMGFGVGMLLVLSL</sequence>
<dbReference type="PROSITE" id="PS00196">
    <property type="entry name" value="COPPER_BLUE"/>
    <property type="match status" value="1"/>
</dbReference>
<evidence type="ECO:0000256" key="1">
    <source>
        <dbReference type="ARBA" id="ARBA00022723"/>
    </source>
</evidence>
<keyword evidence="1" id="KW-0479">Metal-binding</keyword>
<dbReference type="InterPro" id="IPR008972">
    <property type="entry name" value="Cupredoxin"/>
</dbReference>
<evidence type="ECO:0000256" key="3">
    <source>
        <dbReference type="ARBA" id="ARBA00023180"/>
    </source>
</evidence>
<feature type="domain" description="Phytocyanin" evidence="6">
    <location>
        <begin position="23"/>
        <end position="122"/>
    </location>
</feature>
<dbReference type="GO" id="GO:0046872">
    <property type="term" value="F:metal ion binding"/>
    <property type="evidence" value="ECO:0007669"/>
    <property type="project" value="UniProtKB-KW"/>
</dbReference>
<feature type="chain" id="PRO_5026987000" evidence="5">
    <location>
        <begin position="23"/>
        <end position="218"/>
    </location>
</feature>
<dbReference type="FunCoup" id="A0A6I9RS05">
    <property type="interactions" value="1"/>
</dbReference>
<keyword evidence="2" id="KW-0186">Copper</keyword>
<dbReference type="InterPro" id="IPR028871">
    <property type="entry name" value="BlueCu_1_BS"/>
</dbReference>
<dbReference type="Proteomes" id="UP000504607">
    <property type="component" value="Chromosome 1"/>
</dbReference>
<name>A0A6I9RS05_ELAGV</name>
<organism evidence="7 8">
    <name type="scientific">Elaeis guineensis var. tenera</name>
    <name type="common">Oil palm</name>
    <dbReference type="NCBI Taxonomy" id="51953"/>
    <lineage>
        <taxon>Eukaryota</taxon>
        <taxon>Viridiplantae</taxon>
        <taxon>Streptophyta</taxon>
        <taxon>Embryophyta</taxon>
        <taxon>Tracheophyta</taxon>
        <taxon>Spermatophyta</taxon>
        <taxon>Magnoliopsida</taxon>
        <taxon>Liliopsida</taxon>
        <taxon>Arecaceae</taxon>
        <taxon>Arecoideae</taxon>
        <taxon>Cocoseae</taxon>
        <taxon>Elaeidinae</taxon>
        <taxon>Elaeis</taxon>
    </lineage>
</organism>
<dbReference type="PROSITE" id="PS51485">
    <property type="entry name" value="PHYTOCYANIN"/>
    <property type="match status" value="1"/>
</dbReference>
<dbReference type="AlphaFoldDB" id="A0A6I9RS05"/>
<dbReference type="InterPro" id="IPR039391">
    <property type="entry name" value="Phytocyanin-like"/>
</dbReference>
<feature type="compositionally biased region" description="Pro residues" evidence="4">
    <location>
        <begin position="130"/>
        <end position="146"/>
    </location>
</feature>
<keyword evidence="3" id="KW-0325">Glycoprotein</keyword>
<dbReference type="SUPFAM" id="SSF49503">
    <property type="entry name" value="Cupredoxins"/>
    <property type="match status" value="1"/>
</dbReference>
<dbReference type="RefSeq" id="XP_010931419.1">
    <property type="nucleotide sequence ID" value="XM_010933117.3"/>
</dbReference>
<feature type="signal peptide" evidence="5">
    <location>
        <begin position="1"/>
        <end position="22"/>
    </location>
</feature>
<dbReference type="InParanoid" id="A0A6I9RS05"/>
<keyword evidence="7" id="KW-1185">Reference proteome</keyword>
<evidence type="ECO:0000313" key="8">
    <source>
        <dbReference type="RefSeq" id="XP_010931419.1"/>
    </source>
</evidence>
<evidence type="ECO:0000256" key="5">
    <source>
        <dbReference type="SAM" id="SignalP"/>
    </source>
</evidence>
<dbReference type="PANTHER" id="PTHR33021:SF492">
    <property type="entry name" value="UCLACYANIN 1"/>
    <property type="match status" value="1"/>
</dbReference>
<feature type="region of interest" description="Disordered" evidence="4">
    <location>
        <begin position="127"/>
        <end position="197"/>
    </location>
</feature>
<protein>
    <submittedName>
        <fullName evidence="8">Uclacyanin 1</fullName>
    </submittedName>
</protein>
<dbReference type="CDD" id="cd04216">
    <property type="entry name" value="Phytocyanin"/>
    <property type="match status" value="1"/>
</dbReference>
<accession>A0A6I9RS05</accession>
<dbReference type="OrthoDB" id="687020at2759"/>
<dbReference type="GeneID" id="105052339"/>
<dbReference type="FunFam" id="2.60.40.420:FF:000003">
    <property type="entry name" value="Blue copper"/>
    <property type="match status" value="1"/>
</dbReference>
<dbReference type="PANTHER" id="PTHR33021">
    <property type="entry name" value="BLUE COPPER PROTEIN"/>
    <property type="match status" value="1"/>
</dbReference>
<evidence type="ECO:0000256" key="4">
    <source>
        <dbReference type="SAM" id="MobiDB-lite"/>
    </source>
</evidence>
<keyword evidence="5" id="KW-0732">Signal</keyword>
<dbReference type="GO" id="GO:0005886">
    <property type="term" value="C:plasma membrane"/>
    <property type="evidence" value="ECO:0007669"/>
    <property type="project" value="TreeGrafter"/>
</dbReference>
<feature type="compositionally biased region" description="Low complexity" evidence="4">
    <location>
        <begin position="147"/>
        <end position="186"/>
    </location>
</feature>
<dbReference type="Gene3D" id="2.60.40.420">
    <property type="entry name" value="Cupredoxins - blue copper proteins"/>
    <property type="match status" value="1"/>
</dbReference>
<dbReference type="GO" id="GO:0009055">
    <property type="term" value="F:electron transfer activity"/>
    <property type="evidence" value="ECO:0007669"/>
    <property type="project" value="InterPro"/>
</dbReference>
<reference evidence="8" key="1">
    <citation type="submission" date="2025-08" db="UniProtKB">
        <authorList>
            <consortium name="RefSeq"/>
        </authorList>
    </citation>
    <scope>IDENTIFICATION</scope>
</reference>